<dbReference type="AlphaFoldDB" id="A0A915Z3W7"/>
<dbReference type="OrthoDB" id="428658at2759"/>
<name>A0A915Z3W7_9GLOM</name>
<sequence>MYKWVNPDGEVELYPSKEFIPGDKGMYILSNALVWKIDNPSYPVVSVKEPGPKNREKWTETLNHVDGVYYMFDYPDSLRLVHRLDN</sequence>
<evidence type="ECO:0000313" key="1">
    <source>
        <dbReference type="EMBL" id="CAB5361459.1"/>
    </source>
</evidence>
<comment type="caution">
    <text evidence="1">The sequence shown here is derived from an EMBL/GenBank/DDBJ whole genome shotgun (WGS) entry which is preliminary data.</text>
</comment>
<accession>A0A915Z3W7</accession>
<dbReference type="EMBL" id="CAGKOT010000016">
    <property type="protein sequence ID" value="CAB5361459.1"/>
    <property type="molecule type" value="Genomic_DNA"/>
</dbReference>
<organism evidence="1 2">
    <name type="scientific">Rhizophagus irregularis</name>
    <dbReference type="NCBI Taxonomy" id="588596"/>
    <lineage>
        <taxon>Eukaryota</taxon>
        <taxon>Fungi</taxon>
        <taxon>Fungi incertae sedis</taxon>
        <taxon>Mucoromycota</taxon>
        <taxon>Glomeromycotina</taxon>
        <taxon>Glomeromycetes</taxon>
        <taxon>Glomerales</taxon>
        <taxon>Glomeraceae</taxon>
        <taxon>Rhizophagus</taxon>
    </lineage>
</organism>
<protein>
    <submittedName>
        <fullName evidence="1">Uncharacterized protein</fullName>
    </submittedName>
</protein>
<dbReference type="Proteomes" id="UP000684084">
    <property type="component" value="Unassembled WGS sequence"/>
</dbReference>
<gene>
    <name evidence="1" type="ORF">CHRIB12_LOCUS8710</name>
</gene>
<evidence type="ECO:0000313" key="2">
    <source>
        <dbReference type="Proteomes" id="UP000684084"/>
    </source>
</evidence>
<reference evidence="1" key="1">
    <citation type="submission" date="2020-05" db="EMBL/GenBank/DDBJ databases">
        <authorList>
            <person name="Rincon C."/>
            <person name="Sanders R I."/>
            <person name="Robbins C."/>
            <person name="Chaturvedi A."/>
        </authorList>
    </citation>
    <scope>NUCLEOTIDE SEQUENCE</scope>
    <source>
        <strain evidence="1">CHB12</strain>
    </source>
</reference>
<proteinExistence type="predicted"/>